<dbReference type="RefSeq" id="WP_342077005.1">
    <property type="nucleotide sequence ID" value="NZ_CP151767.2"/>
</dbReference>
<proteinExistence type="predicted"/>
<name>A0AAN0NKU1_9RHOB</name>
<reference evidence="2" key="1">
    <citation type="submission" date="2024-08" db="EMBL/GenBank/DDBJ databases">
        <title>Phylogenomic analyses of a clade within the roseobacter group suggest taxonomic reassignments of species of the genera Aestuariivita, Citreicella, Loktanella, Nautella, Pelagibaca, Ruegeria, Thalassobius, Thiobacimonas and Tropicibacter, and the proposal o.</title>
        <authorList>
            <person name="Jeon C.O."/>
        </authorList>
    </citation>
    <scope>NUCLEOTIDE SEQUENCE</scope>
    <source>
        <strain evidence="2">SS1-5</strain>
    </source>
</reference>
<dbReference type="PANTHER" id="PTHR22642:SF2">
    <property type="entry name" value="PROTEIN LONG AFTER FAR-RED 3"/>
    <property type="match status" value="1"/>
</dbReference>
<dbReference type="Gene3D" id="2.30.40.10">
    <property type="entry name" value="Urease, subunit C, domain 1"/>
    <property type="match status" value="1"/>
</dbReference>
<keyword evidence="2" id="KW-0378">Hydrolase</keyword>
<organism evidence="2 3">
    <name type="scientific">Yoonia rhodophyticola</name>
    <dbReference type="NCBI Taxonomy" id="3137370"/>
    <lineage>
        <taxon>Bacteria</taxon>
        <taxon>Pseudomonadati</taxon>
        <taxon>Pseudomonadota</taxon>
        <taxon>Alphaproteobacteria</taxon>
        <taxon>Rhodobacterales</taxon>
        <taxon>Paracoccaceae</taxon>
        <taxon>Yoonia</taxon>
    </lineage>
</organism>
<dbReference type="InterPro" id="IPR013108">
    <property type="entry name" value="Amidohydro_3"/>
</dbReference>
<dbReference type="InterPro" id="IPR011059">
    <property type="entry name" value="Metal-dep_hydrolase_composite"/>
</dbReference>
<dbReference type="Gene3D" id="3.20.20.140">
    <property type="entry name" value="Metal-dependent hydrolases"/>
    <property type="match status" value="1"/>
</dbReference>
<dbReference type="SUPFAM" id="SSF51338">
    <property type="entry name" value="Composite domain of metallo-dependent hydrolases"/>
    <property type="match status" value="1"/>
</dbReference>
<dbReference type="InterPro" id="IPR033932">
    <property type="entry name" value="YtcJ-like"/>
</dbReference>
<evidence type="ECO:0000313" key="2">
    <source>
        <dbReference type="EMBL" id="WZU67695.1"/>
    </source>
</evidence>
<sequence>MSELTIYTARQIRTMNPSFPTGNAVAVRDGRIVEVGTLDSLRPWLDAHPHRIDDRFKDHVLMPGFIDPHLHPTIGAMLLPTQWITAMEWDLPGKKSPAIKTHEAYIARLTQIEAAMEDPDEMLITWGFHKIWHGDVYLDALNKISTTRPIVICQRSFHEVICNDAAIDWMGFDRADLERHQQVDLRTGQFMETGMFLALNALKRVMMSPEWFDRGMEKMKRLMHMGGEVTVGDMAFPLYDETLEWTGMVKHFEDSQFRCSITPRGLLDMSTFAGDPANELTRIDGYQARSTDRFNFTESVKLFADGGFNAELMQLGEPGYIDGHEGEWMMAPELFLELARTYWKAGKQIHVHCTGDMGVELAISTLETLQAEHPRFNHRFTIEHLGVSTPEQIQRLKDLGGIVSAAVYYVHELGEAYWRGSIGYERASQMSRMGTLERLGVKTSFHSDFLVSPPQPLKLAWVAANRIAESGAVLGASECVSLDFAMRAITIDAAYILGLEDDIGSIRAGKKADFTVLEQDPWDVPLADLKDIPIWGTVFEGTPFPIEK</sequence>
<dbReference type="PANTHER" id="PTHR22642">
    <property type="entry name" value="IMIDAZOLONEPROPIONASE"/>
    <property type="match status" value="1"/>
</dbReference>
<dbReference type="EMBL" id="CP151767">
    <property type="protein sequence ID" value="WZU67695.1"/>
    <property type="molecule type" value="Genomic_DNA"/>
</dbReference>
<dbReference type="GO" id="GO:0016810">
    <property type="term" value="F:hydrolase activity, acting on carbon-nitrogen (but not peptide) bonds"/>
    <property type="evidence" value="ECO:0007669"/>
    <property type="project" value="InterPro"/>
</dbReference>
<dbReference type="InterPro" id="IPR032466">
    <property type="entry name" value="Metal_Hydrolase"/>
</dbReference>
<dbReference type="Proteomes" id="UP001470809">
    <property type="component" value="Chromosome"/>
</dbReference>
<protein>
    <submittedName>
        <fullName evidence="2">Amidohydrolase</fullName>
        <ecNumber evidence="2">3.5.-.-</ecNumber>
    </submittedName>
</protein>
<feature type="domain" description="Amidohydrolase 3" evidence="1">
    <location>
        <begin position="59"/>
        <end position="542"/>
    </location>
</feature>
<evidence type="ECO:0000259" key="1">
    <source>
        <dbReference type="Pfam" id="PF07969"/>
    </source>
</evidence>
<gene>
    <name evidence="2" type="ORF">AABB31_22755</name>
</gene>
<dbReference type="Pfam" id="PF07969">
    <property type="entry name" value="Amidohydro_3"/>
    <property type="match status" value="1"/>
</dbReference>
<dbReference type="KEGG" id="yrh:AABB31_22755"/>
<dbReference type="AlphaFoldDB" id="A0AAN0NKU1"/>
<accession>A0AAN0NKU1</accession>
<dbReference type="SUPFAM" id="SSF51556">
    <property type="entry name" value="Metallo-dependent hydrolases"/>
    <property type="match status" value="1"/>
</dbReference>
<dbReference type="EC" id="3.5.-.-" evidence="2"/>
<dbReference type="CDD" id="cd01300">
    <property type="entry name" value="YtcJ_like"/>
    <property type="match status" value="1"/>
</dbReference>
<keyword evidence="3" id="KW-1185">Reference proteome</keyword>
<dbReference type="Gene3D" id="3.10.310.70">
    <property type="match status" value="1"/>
</dbReference>
<evidence type="ECO:0000313" key="3">
    <source>
        <dbReference type="Proteomes" id="UP001470809"/>
    </source>
</evidence>